<dbReference type="Proteomes" id="UP000887572">
    <property type="component" value="Unplaced"/>
</dbReference>
<dbReference type="PROSITE" id="PS50174">
    <property type="entry name" value="G_PATCH"/>
    <property type="match status" value="1"/>
</dbReference>
<protein>
    <recommendedName>
        <fullName evidence="1">Cap-specific mRNA (nucleoside-2'-O-)-methyltransferase 1</fullName>
        <ecNumber evidence="1">2.1.1.57</ecNumber>
    </recommendedName>
    <alternativeName>
        <fullName evidence="1">Cap1 2'O-ribose methyltransferase 1</fullName>
    </alternativeName>
</protein>
<reference evidence="6" key="1">
    <citation type="submission" date="2022-11" db="UniProtKB">
        <authorList>
            <consortium name="WormBaseParasite"/>
        </authorList>
    </citation>
    <scope>IDENTIFICATION</scope>
</reference>
<dbReference type="SMART" id="SM00443">
    <property type="entry name" value="G_patch"/>
    <property type="match status" value="1"/>
</dbReference>
<dbReference type="GO" id="GO:0005634">
    <property type="term" value="C:nucleus"/>
    <property type="evidence" value="ECO:0007669"/>
    <property type="project" value="UniProtKB-SubCell"/>
</dbReference>
<dbReference type="Pfam" id="PF01728">
    <property type="entry name" value="FtsJ"/>
    <property type="match status" value="1"/>
</dbReference>
<feature type="domain" description="G-patch" evidence="3">
    <location>
        <begin position="11"/>
        <end position="57"/>
    </location>
</feature>
<dbReference type="GO" id="GO:0005737">
    <property type="term" value="C:cytoplasm"/>
    <property type="evidence" value="ECO:0007669"/>
    <property type="project" value="TreeGrafter"/>
</dbReference>
<organism evidence="5 6">
    <name type="scientific">Globodera rostochiensis</name>
    <name type="common">Golden nematode worm</name>
    <name type="synonym">Heterodera rostochiensis</name>
    <dbReference type="NCBI Taxonomy" id="31243"/>
    <lineage>
        <taxon>Eukaryota</taxon>
        <taxon>Metazoa</taxon>
        <taxon>Ecdysozoa</taxon>
        <taxon>Nematoda</taxon>
        <taxon>Chromadorea</taxon>
        <taxon>Rhabditida</taxon>
        <taxon>Tylenchina</taxon>
        <taxon>Tylenchomorpha</taxon>
        <taxon>Tylenchoidea</taxon>
        <taxon>Heteroderidae</taxon>
        <taxon>Heteroderinae</taxon>
        <taxon>Globodera</taxon>
    </lineage>
</organism>
<evidence type="ECO:0000259" key="3">
    <source>
        <dbReference type="PROSITE" id="PS50174"/>
    </source>
</evidence>
<dbReference type="PROSITE" id="PS51613">
    <property type="entry name" value="SAM_MT_RRMJ"/>
    <property type="match status" value="1"/>
</dbReference>
<comment type="function">
    <text evidence="1">S-adenosyl-L-methionine-dependent methyltransferase that mediates RNA cap1 2'-O-ribose methylation to the 5'-cap structure of RNAs. Methylates the ribose of the first nucleotide of a m(7)GpppG-capped mRNA to produce m(7)GpppNmp (cap1).</text>
</comment>
<comment type="subcellular location">
    <subcellularLocation>
        <location evidence="1">Nucleus</location>
    </subcellularLocation>
</comment>
<evidence type="ECO:0000313" key="6">
    <source>
        <dbReference type="WBParaSite" id="Gr19_v10_g2824.t1"/>
    </source>
</evidence>
<dbReference type="GO" id="GO:0003676">
    <property type="term" value="F:nucleic acid binding"/>
    <property type="evidence" value="ECO:0007669"/>
    <property type="project" value="UniProtKB-UniRule"/>
</dbReference>
<evidence type="ECO:0000256" key="1">
    <source>
        <dbReference type="RuleBase" id="RU368012"/>
    </source>
</evidence>
<dbReference type="SUPFAM" id="SSF53335">
    <property type="entry name" value="S-adenosyl-L-methionine-dependent methyltransferases"/>
    <property type="match status" value="1"/>
</dbReference>
<dbReference type="InterPro" id="IPR002877">
    <property type="entry name" value="RNA_MeTrfase_FtsJ_dom"/>
</dbReference>
<dbReference type="InterPro" id="IPR025816">
    <property type="entry name" value="RrmJ-type_MeTrfase"/>
</dbReference>
<dbReference type="Pfam" id="PF01585">
    <property type="entry name" value="G-patch"/>
    <property type="match status" value="1"/>
</dbReference>
<name>A0A914HME0_GLORO</name>
<dbReference type="PANTHER" id="PTHR16121:SF0">
    <property type="entry name" value="CAP-SPECIFIC MRNA (NUCLEOSIDE-2'-O-)-METHYLTRANSFERASE 1"/>
    <property type="match status" value="1"/>
</dbReference>
<keyword evidence="5" id="KW-1185">Reference proteome</keyword>
<dbReference type="GO" id="GO:0006370">
    <property type="term" value="P:7-methylguanosine mRNA capping"/>
    <property type="evidence" value="ECO:0007669"/>
    <property type="project" value="UniProtKB-UniRule"/>
</dbReference>
<keyword evidence="1" id="KW-0949">S-adenosyl-L-methionine</keyword>
<evidence type="ECO:0000256" key="2">
    <source>
        <dbReference type="SAM" id="MobiDB-lite"/>
    </source>
</evidence>
<keyword evidence="1" id="KW-0489">Methyltransferase</keyword>
<feature type="domain" description="RrmJ-type SAM-dependent 2'-O-MTase" evidence="4">
    <location>
        <begin position="161"/>
        <end position="406"/>
    </location>
</feature>
<keyword evidence="1" id="KW-0808">Transferase</keyword>
<feature type="compositionally biased region" description="Basic and acidic residues" evidence="2">
    <location>
        <begin position="880"/>
        <end position="899"/>
    </location>
</feature>
<dbReference type="PANTHER" id="PTHR16121">
    <property type="entry name" value="CAP-SPECIFIC MRNA (NUCLEOSIDE-2'-O-)-METHYLTRANSFERASE 1-RELATED"/>
    <property type="match status" value="1"/>
</dbReference>
<comment type="catalytic activity">
    <reaction evidence="1">
        <text>a 5'-end (N(7)-methyl 5'-triphosphoguanosine)-ribonucleoside in mRNA + S-adenosyl-L-methionine = a 5'-end (N(7)-methyl 5'-triphosphoguanosine)-(2'-O-methyl-ribonucleoside) in mRNA + S-adenosyl-L-homocysteine + H(+)</text>
        <dbReference type="Rhea" id="RHEA:67020"/>
        <dbReference type="Rhea" id="RHEA-COMP:17167"/>
        <dbReference type="Rhea" id="RHEA-COMP:17168"/>
        <dbReference type="ChEBI" id="CHEBI:15378"/>
        <dbReference type="ChEBI" id="CHEBI:57856"/>
        <dbReference type="ChEBI" id="CHEBI:59789"/>
        <dbReference type="ChEBI" id="CHEBI:156461"/>
        <dbReference type="ChEBI" id="CHEBI:167609"/>
        <dbReference type="EC" id="2.1.1.57"/>
    </reaction>
</comment>
<sequence>MENPAENKTRNDSKAMKIMERMGFAHGEGLGKNKQGITAPIVPRSRIGRRGLGIETEQHQKEFESILNSELESKPVQETPEWLECSESQRNSVIEQLSEEWITLGTPITKDEQFGKQDRYCSKGLISELIEAKNVFDTMERKELDAARSRANPYETVKAGFFQNRAAMKTANLDKIFEWRLSWEFDEERRLAKNPINDKDRYNVDRFSPPFYFADVCAGPGGFSEYMLWRKAYYNAKGFGFTLAGKDDFKLERFKAASSDYFETFYGVNGDGDVTNPDNLESLEKFVDDRIHTGVHLVMCDGGFSVEGQENLQEVLSKRIYLCQFIVGLSLCRTETRPVKAENGEKNAIVAEKGGNFLCKLFDVFTPFSIGLIYLMYLSFERISLHKPITSRPANSERYIFCESLNSFGSSKVKKYLVEVNNRMETMERKKEDVMELVPDELIRGDDNFMEYIRTSIEEIARRQVFYLKKYRHFASNPGTFDQDQAKLREDALKYWDLPDFERPKDTPRFNRNRTSGQMEEERQMSQNQRPETVGDLFRRYSGDRVHFPIKRQIARFTEDVLQRCSDAAEMRALLMPERDPDSQVLLVSIAGHKTLLMMHRRNGNYFEAFQSINVTLPKSTILLVQCTTLYEDTGKSMHPLGKCLWVLDAAVLNEDDVSEMDLKARNAAVRKFAAVVNRLQTRRGIFEKNPNKGRGGRGGMEFSRYTYDTFAELIVAEPMRMKALTEQKFIVRQHKGSRVAFFPVWARNDRREPQNPPKKYFLECHGVRIQNVLNPNFMLTRNECNREEVKPRPGVSTEQSQCTNFYDSLVGYFPNDLRASYPDGHPHNGAISFHWSWAPDYTANFTIEHILNPELEQHPSGLTMSGVRRLIGVPQTAAKSEEKTATIKREREETKDMADFGVGQPLTKRPRKSETGPSDKDETED</sequence>
<dbReference type="InterPro" id="IPR050851">
    <property type="entry name" value="mRNA_Cap_2O-Ribose_MeTrfase"/>
</dbReference>
<feature type="region of interest" description="Disordered" evidence="2">
    <location>
        <begin position="506"/>
        <end position="531"/>
    </location>
</feature>
<evidence type="ECO:0000259" key="4">
    <source>
        <dbReference type="PROSITE" id="PS51613"/>
    </source>
</evidence>
<dbReference type="GO" id="GO:0004483">
    <property type="term" value="F:methyltransferase cap1 activity"/>
    <property type="evidence" value="ECO:0007669"/>
    <property type="project" value="UniProtKB-UniRule"/>
</dbReference>
<dbReference type="InterPro" id="IPR000467">
    <property type="entry name" value="G_patch_dom"/>
</dbReference>
<proteinExistence type="predicted"/>
<dbReference type="AlphaFoldDB" id="A0A914HME0"/>
<dbReference type="EC" id="2.1.1.57" evidence="1"/>
<keyword evidence="1" id="KW-0539">Nucleus</keyword>
<keyword evidence="1" id="KW-0507">mRNA processing</keyword>
<feature type="region of interest" description="Disordered" evidence="2">
    <location>
        <begin position="876"/>
        <end position="926"/>
    </location>
</feature>
<feature type="compositionally biased region" description="Basic and acidic residues" evidence="2">
    <location>
        <begin position="913"/>
        <end position="926"/>
    </location>
</feature>
<keyword evidence="1" id="KW-0506">mRNA capping</keyword>
<evidence type="ECO:0000313" key="5">
    <source>
        <dbReference type="Proteomes" id="UP000887572"/>
    </source>
</evidence>
<dbReference type="GO" id="GO:0016556">
    <property type="term" value="P:mRNA modification"/>
    <property type="evidence" value="ECO:0007669"/>
    <property type="project" value="UniProtKB-UniRule"/>
</dbReference>
<dbReference type="WBParaSite" id="Gr19_v10_g2824.t1">
    <property type="protein sequence ID" value="Gr19_v10_g2824.t1"/>
    <property type="gene ID" value="Gr19_v10_g2824"/>
</dbReference>
<accession>A0A914HME0</accession>
<dbReference type="Gene3D" id="3.40.50.12760">
    <property type="match status" value="1"/>
</dbReference>
<dbReference type="GO" id="GO:0032259">
    <property type="term" value="P:methylation"/>
    <property type="evidence" value="ECO:0007669"/>
    <property type="project" value="UniProtKB-KW"/>
</dbReference>
<dbReference type="InterPro" id="IPR029063">
    <property type="entry name" value="SAM-dependent_MTases_sf"/>
</dbReference>